<gene>
    <name evidence="3" type="ORF">KHLLAP_LOCUS2287</name>
</gene>
<evidence type="ECO:0000313" key="4">
    <source>
        <dbReference type="Proteomes" id="UP001295740"/>
    </source>
</evidence>
<keyword evidence="1" id="KW-0175">Coiled coil</keyword>
<comment type="caution">
    <text evidence="3">The sequence shown here is derived from an EMBL/GenBank/DDBJ whole genome shotgun (WGS) entry which is preliminary data.</text>
</comment>
<evidence type="ECO:0000313" key="3">
    <source>
        <dbReference type="EMBL" id="CAJ2501819.1"/>
    </source>
</evidence>
<feature type="region of interest" description="Disordered" evidence="2">
    <location>
        <begin position="383"/>
        <end position="410"/>
    </location>
</feature>
<dbReference type="Gene3D" id="1.10.287.1490">
    <property type="match status" value="1"/>
</dbReference>
<organism evidence="3 4">
    <name type="scientific">Anthostomella pinea</name>
    <dbReference type="NCBI Taxonomy" id="933095"/>
    <lineage>
        <taxon>Eukaryota</taxon>
        <taxon>Fungi</taxon>
        <taxon>Dikarya</taxon>
        <taxon>Ascomycota</taxon>
        <taxon>Pezizomycotina</taxon>
        <taxon>Sordariomycetes</taxon>
        <taxon>Xylariomycetidae</taxon>
        <taxon>Xylariales</taxon>
        <taxon>Xylariaceae</taxon>
        <taxon>Anthostomella</taxon>
    </lineage>
</organism>
<reference evidence="3" key="1">
    <citation type="submission" date="2023-10" db="EMBL/GenBank/DDBJ databases">
        <authorList>
            <person name="Hackl T."/>
        </authorList>
    </citation>
    <scope>NUCLEOTIDE SEQUENCE</scope>
</reference>
<feature type="coiled-coil region" evidence="1">
    <location>
        <begin position="166"/>
        <end position="193"/>
    </location>
</feature>
<name>A0AAI8VBA3_9PEZI</name>
<protein>
    <submittedName>
        <fullName evidence="3">Uu.00g046720.m01.CDS01</fullName>
    </submittedName>
</protein>
<keyword evidence="4" id="KW-1185">Reference proteome</keyword>
<accession>A0AAI8VBA3</accession>
<proteinExistence type="predicted"/>
<dbReference type="Proteomes" id="UP001295740">
    <property type="component" value="Unassembled WGS sequence"/>
</dbReference>
<sequence length="410" mass="46910">MDLSEDEESRRLRRRDAKRANIEHLLQAPNNRSELKSLLPIFTAQRVEGIVRDFASHAAENQQLLNRVDAHDAYHQEISKDLEGIHADCQSLAPLVSQCQVSIQTLDASLETLDNRMSEKSANDAKHAADLKSTDKVVRTLHEQADHMQKQLDKAHHDQAKLLDAAKIADASLTRLDAKLEDASREFNKVSSELKAGMAQTARDYEGVHKFLQRLLPMEEQLFQLLDKHVMSDVSTVPEPPTQTTPDMGDEHDAPTNMVVDRDAPSNDGDENDVPDIHAFNEIYDVYRKSYKERKPKSDAKFIKSLLRNCDPIIAHLWQEVLLQSFPHRVTLVEHDSLYARRHDVIFTKFETFSWKQFQAALYKMELVEMQRAIDEVKGTVRTRKRPAPPTHLEVPTKKFRSGRDTVTQT</sequence>
<evidence type="ECO:0000256" key="2">
    <source>
        <dbReference type="SAM" id="MobiDB-lite"/>
    </source>
</evidence>
<evidence type="ECO:0000256" key="1">
    <source>
        <dbReference type="SAM" id="Coils"/>
    </source>
</evidence>
<dbReference type="EMBL" id="CAUWAG010000003">
    <property type="protein sequence ID" value="CAJ2501819.1"/>
    <property type="molecule type" value="Genomic_DNA"/>
</dbReference>
<dbReference type="AlphaFoldDB" id="A0AAI8VBA3"/>